<feature type="transmembrane region" description="Helical" evidence="1">
    <location>
        <begin position="113"/>
        <end position="132"/>
    </location>
</feature>
<accession>A0A4R2RZS5</accession>
<dbReference type="PANTHER" id="PTHR35531">
    <property type="entry name" value="INNER MEMBRANE PROTEIN YBCI-RELATED"/>
    <property type="match status" value="1"/>
</dbReference>
<dbReference type="PANTHER" id="PTHR35531:SF1">
    <property type="entry name" value="INNER MEMBRANE PROTEIN YBCI-RELATED"/>
    <property type="match status" value="1"/>
</dbReference>
<proteinExistence type="predicted"/>
<sequence length="197" mass="21725">MTGKTHLSMGALFGVGYATLNTDGSQDWLTLSIGIAVATLSSMLPDLDHKGSYISKYITLNLKTRYRSIFASLIGILLIAACFYYHGPLWIALTGLYVLIAAYVPHRSFTHSLLGVGLVGMISFLATPNQVYFGYFMAGYLSHLFADALTVSGIPLFWPNKTGFRLARIKTNTRWDIIIRYVSGIFTVIGLGYLVLH</sequence>
<comment type="caution">
    <text evidence="2">The sequence shown here is derived from an EMBL/GenBank/DDBJ whole genome shotgun (WGS) entry which is preliminary data.</text>
</comment>
<keyword evidence="1" id="KW-1133">Transmembrane helix</keyword>
<gene>
    <name evidence="2" type="ORF">EDD57_11414</name>
</gene>
<name>A0A4R2RZS5_9BACL</name>
<feature type="transmembrane region" description="Helical" evidence="1">
    <location>
        <begin position="178"/>
        <end position="196"/>
    </location>
</feature>
<dbReference type="InterPro" id="IPR007404">
    <property type="entry name" value="YdjM-like"/>
</dbReference>
<dbReference type="OrthoDB" id="5459053at2"/>
<reference evidence="2 3" key="1">
    <citation type="submission" date="2019-03" db="EMBL/GenBank/DDBJ databases">
        <title>Genomic Encyclopedia of Type Strains, Phase IV (KMG-IV): sequencing the most valuable type-strain genomes for metagenomic binning, comparative biology and taxonomic classification.</title>
        <authorList>
            <person name="Goeker M."/>
        </authorList>
    </citation>
    <scope>NUCLEOTIDE SEQUENCE [LARGE SCALE GENOMIC DNA]</scope>
    <source>
        <strain evidence="2 3">DSM 46831</strain>
    </source>
</reference>
<dbReference type="AlphaFoldDB" id="A0A4R2RZS5"/>
<dbReference type="Pfam" id="PF04307">
    <property type="entry name" value="YdjM"/>
    <property type="match status" value="1"/>
</dbReference>
<dbReference type="GO" id="GO:0016787">
    <property type="term" value="F:hydrolase activity"/>
    <property type="evidence" value="ECO:0007669"/>
    <property type="project" value="UniProtKB-KW"/>
</dbReference>
<feature type="transmembrane region" description="Helical" evidence="1">
    <location>
        <begin position="89"/>
        <end position="106"/>
    </location>
</feature>
<organism evidence="2 3">
    <name type="scientific">Baia soyae</name>
    <dbReference type="NCBI Taxonomy" id="1544746"/>
    <lineage>
        <taxon>Bacteria</taxon>
        <taxon>Bacillati</taxon>
        <taxon>Bacillota</taxon>
        <taxon>Bacilli</taxon>
        <taxon>Bacillales</taxon>
        <taxon>Thermoactinomycetaceae</taxon>
        <taxon>Baia</taxon>
    </lineage>
</organism>
<evidence type="ECO:0000313" key="3">
    <source>
        <dbReference type="Proteomes" id="UP000294746"/>
    </source>
</evidence>
<feature type="transmembrane region" description="Helical" evidence="1">
    <location>
        <begin position="66"/>
        <end position="83"/>
    </location>
</feature>
<keyword evidence="2" id="KW-0378">Hydrolase</keyword>
<dbReference type="EMBL" id="SLXV01000014">
    <property type="protein sequence ID" value="TCP69034.1"/>
    <property type="molecule type" value="Genomic_DNA"/>
</dbReference>
<keyword evidence="1" id="KW-0812">Transmembrane</keyword>
<evidence type="ECO:0000313" key="2">
    <source>
        <dbReference type="EMBL" id="TCP69034.1"/>
    </source>
</evidence>
<dbReference type="RefSeq" id="WP_131848592.1">
    <property type="nucleotide sequence ID" value="NZ_SLXV01000014.1"/>
</dbReference>
<feature type="transmembrane region" description="Helical" evidence="1">
    <location>
        <begin position="138"/>
        <end position="158"/>
    </location>
</feature>
<keyword evidence="1" id="KW-0472">Membrane</keyword>
<evidence type="ECO:0000256" key="1">
    <source>
        <dbReference type="SAM" id="Phobius"/>
    </source>
</evidence>
<dbReference type="Proteomes" id="UP000294746">
    <property type="component" value="Unassembled WGS sequence"/>
</dbReference>
<protein>
    <submittedName>
        <fullName evidence="2">LexA-binding, inner membrane-associated putative hydrolase</fullName>
    </submittedName>
</protein>
<keyword evidence="3" id="KW-1185">Reference proteome</keyword>